<dbReference type="PANTHER" id="PTHR10434">
    <property type="entry name" value="1-ACYL-SN-GLYCEROL-3-PHOSPHATE ACYLTRANSFERASE"/>
    <property type="match status" value="1"/>
</dbReference>
<evidence type="ECO:0000256" key="4">
    <source>
        <dbReference type="SAM" id="Phobius"/>
    </source>
</evidence>
<feature type="transmembrane region" description="Helical" evidence="4">
    <location>
        <begin position="152"/>
        <end position="169"/>
    </location>
</feature>
<keyword evidence="4" id="KW-1133">Transmembrane helix</keyword>
<dbReference type="SUPFAM" id="SSF69593">
    <property type="entry name" value="Glycerol-3-phosphate (1)-acyltransferase"/>
    <property type="match status" value="1"/>
</dbReference>
<reference evidence="6 7" key="1">
    <citation type="submission" date="2019-05" db="EMBL/GenBank/DDBJ databases">
        <authorList>
            <consortium name="Science for Life Laboratories"/>
        </authorList>
    </citation>
    <scope>NUCLEOTIDE SEQUENCE [LARGE SCALE GENOMIC DNA]</scope>
    <source>
        <strain evidence="6">Soil9</strain>
    </source>
</reference>
<name>A0A6P2DEW1_9BACT</name>
<evidence type="ECO:0000256" key="3">
    <source>
        <dbReference type="ARBA" id="ARBA00023315"/>
    </source>
</evidence>
<dbReference type="GO" id="GO:0003841">
    <property type="term" value="F:1-acylglycerol-3-phosphate O-acyltransferase activity"/>
    <property type="evidence" value="ECO:0007669"/>
    <property type="project" value="TreeGrafter"/>
</dbReference>
<keyword evidence="4" id="KW-0812">Transmembrane</keyword>
<dbReference type="Proteomes" id="UP000464178">
    <property type="component" value="Chromosome"/>
</dbReference>
<dbReference type="AlphaFoldDB" id="A0A6P2DEW1"/>
<gene>
    <name evidence="6" type="ORF">SOIL9_82820</name>
</gene>
<keyword evidence="4" id="KW-0472">Membrane</keyword>
<comment type="pathway">
    <text evidence="1">Lipid metabolism.</text>
</comment>
<dbReference type="PANTHER" id="PTHR10434:SF11">
    <property type="entry name" value="1-ACYL-SN-GLYCEROL-3-PHOSPHATE ACYLTRANSFERASE"/>
    <property type="match status" value="1"/>
</dbReference>
<accession>A0A6P2DEW1</accession>
<dbReference type="RefSeq" id="WP_162672085.1">
    <property type="nucleotide sequence ID" value="NZ_LR593886.1"/>
</dbReference>
<feature type="transmembrane region" description="Helical" evidence="4">
    <location>
        <begin position="16"/>
        <end position="35"/>
    </location>
</feature>
<evidence type="ECO:0000256" key="2">
    <source>
        <dbReference type="ARBA" id="ARBA00022679"/>
    </source>
</evidence>
<keyword evidence="7" id="KW-1185">Reference proteome</keyword>
<feature type="transmembrane region" description="Helical" evidence="4">
    <location>
        <begin position="47"/>
        <end position="65"/>
    </location>
</feature>
<evidence type="ECO:0000259" key="5">
    <source>
        <dbReference type="SMART" id="SM00563"/>
    </source>
</evidence>
<dbReference type="EMBL" id="LR593886">
    <property type="protein sequence ID" value="VTS00145.1"/>
    <property type="molecule type" value="Genomic_DNA"/>
</dbReference>
<feature type="domain" description="Phospholipid/glycerol acyltransferase" evidence="5">
    <location>
        <begin position="203"/>
        <end position="320"/>
    </location>
</feature>
<evidence type="ECO:0000256" key="1">
    <source>
        <dbReference type="ARBA" id="ARBA00005189"/>
    </source>
</evidence>
<evidence type="ECO:0000313" key="6">
    <source>
        <dbReference type="EMBL" id="VTS00145.1"/>
    </source>
</evidence>
<dbReference type="CDD" id="cd07989">
    <property type="entry name" value="LPLAT_AGPAT-like"/>
    <property type="match status" value="1"/>
</dbReference>
<evidence type="ECO:0000313" key="7">
    <source>
        <dbReference type="Proteomes" id="UP000464178"/>
    </source>
</evidence>
<protein>
    <recommendedName>
        <fullName evidence="5">Phospholipid/glycerol acyltransferase domain-containing protein</fullName>
    </recommendedName>
</protein>
<keyword evidence="2 6" id="KW-0808">Transferase</keyword>
<feature type="transmembrane region" description="Helical" evidence="4">
    <location>
        <begin position="72"/>
        <end position="91"/>
    </location>
</feature>
<dbReference type="InterPro" id="IPR002123">
    <property type="entry name" value="Plipid/glycerol_acylTrfase"/>
</dbReference>
<dbReference type="Pfam" id="PF01553">
    <property type="entry name" value="Acyltransferase"/>
    <property type="match status" value="1"/>
</dbReference>
<proteinExistence type="predicted"/>
<sequence>MPESDSPQVRRDRHSALGAAVIVCLAVPALAVLVVDVPADARRANGLWFVGTAVGSALLPFLYWSPCRALGLVPLAAIAWLAAIGHGIYWGEWPGWAHGAPLGLIVGALARGCRGEEPWPETAALFGAALAGGGIAWACVERGRPFDVPRGFVLLASVVLVGWSWGRLFRPLFELVVEPVLWVMYRVRRAGTGYTDFPRTGACLVIANHACWFDPIFLAKVLPRPLTPMMTAKFYDLPLFRKLMAAFGIIRVPEKALKKDAPELLEAIAALDRGECVVIFPEGYLRRSEDRPLRRFGQGVWQILKARPSTPVFAAWIEGGWGSYTSYFNGPPTKNKKPDFRRPLGVGLSTAVVVAPEVLETHLLTRTHLMNLVSAAREPLGLAPLPLFELPAKADAENESG</sequence>
<organism evidence="6 7">
    <name type="scientific">Gemmata massiliana</name>
    <dbReference type="NCBI Taxonomy" id="1210884"/>
    <lineage>
        <taxon>Bacteria</taxon>
        <taxon>Pseudomonadati</taxon>
        <taxon>Planctomycetota</taxon>
        <taxon>Planctomycetia</taxon>
        <taxon>Gemmatales</taxon>
        <taxon>Gemmataceae</taxon>
        <taxon>Gemmata</taxon>
    </lineage>
</organism>
<dbReference type="SMART" id="SM00563">
    <property type="entry name" value="PlsC"/>
    <property type="match status" value="1"/>
</dbReference>
<feature type="transmembrane region" description="Helical" evidence="4">
    <location>
        <begin position="123"/>
        <end position="140"/>
    </location>
</feature>
<dbReference type="KEGG" id="gms:SOIL9_82820"/>
<keyword evidence="3 6" id="KW-0012">Acyltransferase</keyword>
<dbReference type="GO" id="GO:0006654">
    <property type="term" value="P:phosphatidic acid biosynthetic process"/>
    <property type="evidence" value="ECO:0007669"/>
    <property type="project" value="TreeGrafter"/>
</dbReference>